<name>A0A0C2A214_9BACT</name>
<feature type="region of interest" description="Disordered" evidence="1">
    <location>
        <begin position="233"/>
        <end position="260"/>
    </location>
</feature>
<evidence type="ECO:0000256" key="1">
    <source>
        <dbReference type="SAM" id="MobiDB-lite"/>
    </source>
</evidence>
<organism evidence="2 3">
    <name type="scientific">Enhygromyxa salina</name>
    <dbReference type="NCBI Taxonomy" id="215803"/>
    <lineage>
        <taxon>Bacteria</taxon>
        <taxon>Pseudomonadati</taxon>
        <taxon>Myxococcota</taxon>
        <taxon>Polyangia</taxon>
        <taxon>Nannocystales</taxon>
        <taxon>Nannocystaceae</taxon>
        <taxon>Enhygromyxa</taxon>
    </lineage>
</organism>
<protein>
    <submittedName>
        <fullName evidence="2">Uncharacterized protein</fullName>
    </submittedName>
</protein>
<proteinExistence type="predicted"/>
<feature type="compositionally biased region" description="Basic and acidic residues" evidence="1">
    <location>
        <begin position="478"/>
        <end position="490"/>
    </location>
</feature>
<feature type="compositionally biased region" description="Basic and acidic residues" evidence="1">
    <location>
        <begin position="1"/>
        <end position="24"/>
    </location>
</feature>
<gene>
    <name evidence="2" type="ORF">DB30_03357</name>
</gene>
<evidence type="ECO:0000313" key="3">
    <source>
        <dbReference type="Proteomes" id="UP000031599"/>
    </source>
</evidence>
<reference evidence="2 3" key="1">
    <citation type="submission" date="2014-12" db="EMBL/GenBank/DDBJ databases">
        <title>Genome assembly of Enhygromyxa salina DSM 15201.</title>
        <authorList>
            <person name="Sharma G."/>
            <person name="Subramanian S."/>
        </authorList>
    </citation>
    <scope>NUCLEOTIDE SEQUENCE [LARGE SCALE GENOMIC DNA]</scope>
    <source>
        <strain evidence="2 3">DSM 15201</strain>
    </source>
</reference>
<evidence type="ECO:0000313" key="2">
    <source>
        <dbReference type="EMBL" id="KIG17438.1"/>
    </source>
</evidence>
<sequence length="615" mass="68463">MADPRVGARGDRREELETLEHEGQRQAAAALLREPQPDRRLQRAVEGRGIERPRAEPSRGRGQLEAREDLGAPGLVMPNLEPGEGPVVMTIVEAELGVAGVDLLGVEARLAAAGAQARELDGLERARDRGRDPPLATQRPLALVVEAIDLEAVDARRVLLELELELDAARPRHDRAQPHDIAQLDRTELGPLLGPLPELGEGRPRQLEVGDAREHTLAFDAVASEEGLVARQVTTQQQPPLRGPARRTQPPARWRFGGGHGRGRALDLAQMGRNEVGGHGIDRPQLREQCLRQAHVVARVESRGELDEVAPVEPQLLKLDPCPDVPSRDREQLGDVLGHPCNHASPPLRRAPDDRWSRSGHRSRSRSRHRCGHRSRPIGRSDPGARAREPLCLGRLRRRHEGRTGPRERGVIGRQLRLQHLGELGDRPVLEHDRWRQRERQLGLQRRDDVEQVGRGQPQLVVPNVELDLVWLEPHSRGDEAAQDTHDPRWRTSLGSGLGRRGAQGRALPRLTAPFADIEGGRHTHPLAHELADLGDLDPRFVVKLDAQADELLVAMNRVRWHADVTALAEPTRRTERLEHQRKVEPGPVIAGIEHADRDAAPEQAGFEQRRVKQE</sequence>
<feature type="region of interest" description="Disordered" evidence="1">
    <location>
        <begin position="1"/>
        <end position="78"/>
    </location>
</feature>
<feature type="compositionally biased region" description="Basic and acidic residues" evidence="1">
    <location>
        <begin position="35"/>
        <end position="70"/>
    </location>
</feature>
<feature type="region of interest" description="Disordered" evidence="1">
    <location>
        <begin position="317"/>
        <end position="388"/>
    </location>
</feature>
<feature type="region of interest" description="Disordered" evidence="1">
    <location>
        <begin position="573"/>
        <end position="615"/>
    </location>
</feature>
<accession>A0A0C2A214</accession>
<comment type="caution">
    <text evidence="2">The sequence shown here is derived from an EMBL/GenBank/DDBJ whole genome shotgun (WGS) entry which is preliminary data.</text>
</comment>
<feature type="compositionally biased region" description="Basic and acidic residues" evidence="1">
    <location>
        <begin position="573"/>
        <end position="585"/>
    </location>
</feature>
<feature type="region of interest" description="Disordered" evidence="1">
    <location>
        <begin position="478"/>
        <end position="504"/>
    </location>
</feature>
<feature type="compositionally biased region" description="Basic residues" evidence="1">
    <location>
        <begin position="358"/>
        <end position="377"/>
    </location>
</feature>
<dbReference type="EMBL" id="JMCC02000025">
    <property type="protein sequence ID" value="KIG17438.1"/>
    <property type="molecule type" value="Genomic_DNA"/>
</dbReference>
<dbReference type="Proteomes" id="UP000031599">
    <property type="component" value="Unassembled WGS sequence"/>
</dbReference>
<dbReference type="AlphaFoldDB" id="A0A0C2A214"/>